<dbReference type="InterPro" id="IPR011048">
    <property type="entry name" value="Haem_d1_sf"/>
</dbReference>
<dbReference type="SUPFAM" id="SSF51004">
    <property type="entry name" value="C-terminal (heme d1) domain of cytochrome cd1-nitrite reductase"/>
    <property type="match status" value="1"/>
</dbReference>
<reference evidence="4 5" key="1">
    <citation type="submission" date="2019-02" db="EMBL/GenBank/DDBJ databases">
        <title>Deep-cultivation of Planctomycetes and their phenomic and genomic characterization uncovers novel biology.</title>
        <authorList>
            <person name="Wiegand S."/>
            <person name="Jogler M."/>
            <person name="Boedeker C."/>
            <person name="Pinto D."/>
            <person name="Vollmers J."/>
            <person name="Rivas-Marin E."/>
            <person name="Kohn T."/>
            <person name="Peeters S.H."/>
            <person name="Heuer A."/>
            <person name="Rast P."/>
            <person name="Oberbeckmann S."/>
            <person name="Bunk B."/>
            <person name="Jeske O."/>
            <person name="Meyerdierks A."/>
            <person name="Storesund J.E."/>
            <person name="Kallscheuer N."/>
            <person name="Luecker S."/>
            <person name="Lage O.M."/>
            <person name="Pohl T."/>
            <person name="Merkel B.J."/>
            <person name="Hornburger P."/>
            <person name="Mueller R.-W."/>
            <person name="Bruemmer F."/>
            <person name="Labrenz M."/>
            <person name="Spormann A.M."/>
            <person name="Op Den Camp H."/>
            <person name="Overmann J."/>
            <person name="Amann R."/>
            <person name="Jetten M.S.M."/>
            <person name="Mascher T."/>
            <person name="Medema M.H."/>
            <person name="Devos D.P."/>
            <person name="Kaster A.-K."/>
            <person name="Ovreas L."/>
            <person name="Rohde M."/>
            <person name="Galperin M.Y."/>
            <person name="Jogler C."/>
        </authorList>
    </citation>
    <scope>NUCLEOTIDE SEQUENCE [LARGE SCALE GENOMIC DNA]</scope>
    <source>
        <strain evidence="4 5">Pla52n</strain>
    </source>
</reference>
<keyword evidence="2" id="KW-0313">Glucose metabolism</keyword>
<sequence precursor="true">MSFPIQPVPSMFRRFFPICLTLTCLAMTAATVSPNAAAETLSAYVGTYTDGVSKGIHHFTLDTETGSLSEPRLVAEMKNPSFLAIHPTGQFLYAVGETADQRDGDKDSGSIHAFAIDEATGDLTALNEVVSGGGAPCHINVDAAGNFALVANYSGGNASVFRIDSDGKLGERTALVQHRGASINPRRQKEPHAHSINLDPANRFALVADLGIDKVMVYRFDAAAGTLEERGSADLTPGSGPRHLCFHPNGKFVFVINELKLTISSFQYDANSGTLDPVQTVSTLPESVEDFSGMSTAEVVVHPSGRFLYGSNRGHDSITVCAVDDSTGKLSVQQNLQLDGKTPRNIVIDPSGKFLLVEHQKSNSIVVYKIDAESGKLTKTEHQATVGSPVCIRFMVRQAF</sequence>
<dbReference type="EMBL" id="SJPN01000002">
    <property type="protein sequence ID" value="TWU05978.1"/>
    <property type="molecule type" value="Genomic_DNA"/>
</dbReference>
<accession>A0A5C6B243</accession>
<dbReference type="InterPro" id="IPR019405">
    <property type="entry name" value="Lactonase_7-beta_prop"/>
</dbReference>
<keyword evidence="2" id="KW-0119">Carbohydrate metabolism</keyword>
<evidence type="ECO:0000256" key="3">
    <source>
        <dbReference type="SAM" id="SignalP"/>
    </source>
</evidence>
<feature type="chain" id="PRO_5022980515" evidence="3">
    <location>
        <begin position="39"/>
        <end position="400"/>
    </location>
</feature>
<dbReference type="GO" id="GO:0017057">
    <property type="term" value="F:6-phosphogluconolactonase activity"/>
    <property type="evidence" value="ECO:0007669"/>
    <property type="project" value="UniProtKB-EC"/>
</dbReference>
<evidence type="ECO:0000313" key="5">
    <source>
        <dbReference type="Proteomes" id="UP000320176"/>
    </source>
</evidence>
<organism evidence="4 5">
    <name type="scientific">Stieleria varia</name>
    <dbReference type="NCBI Taxonomy" id="2528005"/>
    <lineage>
        <taxon>Bacteria</taxon>
        <taxon>Pseudomonadati</taxon>
        <taxon>Planctomycetota</taxon>
        <taxon>Planctomycetia</taxon>
        <taxon>Pirellulales</taxon>
        <taxon>Pirellulaceae</taxon>
        <taxon>Stieleria</taxon>
    </lineage>
</organism>
<gene>
    <name evidence="4" type="primary">pgl_1</name>
    <name evidence="4" type="ORF">Pla52n_16940</name>
</gene>
<dbReference type="AlphaFoldDB" id="A0A5C6B243"/>
<comment type="caution">
    <text evidence="4">The sequence shown here is derived from an EMBL/GenBank/DDBJ whole genome shotgun (WGS) entry which is preliminary data.</text>
</comment>
<dbReference type="Pfam" id="PF10282">
    <property type="entry name" value="Lactonase"/>
    <property type="match status" value="1"/>
</dbReference>
<keyword evidence="3" id="KW-0732">Signal</keyword>
<dbReference type="RefSeq" id="WP_146519142.1">
    <property type="nucleotide sequence ID" value="NZ_SJPN01000002.1"/>
</dbReference>
<name>A0A5C6B243_9BACT</name>
<dbReference type="InterPro" id="IPR050282">
    <property type="entry name" value="Cycloisomerase_2"/>
</dbReference>
<dbReference type="InterPro" id="IPR015943">
    <property type="entry name" value="WD40/YVTN_repeat-like_dom_sf"/>
</dbReference>
<comment type="similarity">
    <text evidence="1">Belongs to the cycloisomerase 2 family.</text>
</comment>
<evidence type="ECO:0000313" key="4">
    <source>
        <dbReference type="EMBL" id="TWU05978.1"/>
    </source>
</evidence>
<feature type="signal peptide" evidence="3">
    <location>
        <begin position="1"/>
        <end position="38"/>
    </location>
</feature>
<keyword evidence="5" id="KW-1185">Reference proteome</keyword>
<dbReference type="FunFam" id="2.130.10.10:FF:000306">
    <property type="entry name" value="3-carboxymuconate cyclase"/>
    <property type="match status" value="1"/>
</dbReference>
<dbReference type="Proteomes" id="UP000320176">
    <property type="component" value="Unassembled WGS sequence"/>
</dbReference>
<dbReference type="GO" id="GO:0005829">
    <property type="term" value="C:cytosol"/>
    <property type="evidence" value="ECO:0007669"/>
    <property type="project" value="TreeGrafter"/>
</dbReference>
<dbReference type="PANTHER" id="PTHR30344:SF1">
    <property type="entry name" value="6-PHOSPHOGLUCONOLACTONASE"/>
    <property type="match status" value="1"/>
</dbReference>
<dbReference type="Gene3D" id="2.130.10.10">
    <property type="entry name" value="YVTN repeat-like/Quinoprotein amine dehydrogenase"/>
    <property type="match status" value="1"/>
</dbReference>
<evidence type="ECO:0000256" key="1">
    <source>
        <dbReference type="ARBA" id="ARBA00005564"/>
    </source>
</evidence>
<evidence type="ECO:0000256" key="2">
    <source>
        <dbReference type="ARBA" id="ARBA00022526"/>
    </source>
</evidence>
<dbReference type="PANTHER" id="PTHR30344">
    <property type="entry name" value="6-PHOSPHOGLUCONOLACTONASE-RELATED"/>
    <property type="match status" value="1"/>
</dbReference>
<dbReference type="EC" id="3.1.1.31" evidence="4"/>
<dbReference type="OrthoDB" id="9790815at2"/>
<keyword evidence="4" id="KW-0378">Hydrolase</keyword>
<dbReference type="GO" id="GO:0006006">
    <property type="term" value="P:glucose metabolic process"/>
    <property type="evidence" value="ECO:0007669"/>
    <property type="project" value="UniProtKB-KW"/>
</dbReference>
<proteinExistence type="inferred from homology"/>
<protein>
    <submittedName>
        <fullName evidence="4">6-phosphogluconolactonase</fullName>
        <ecNumber evidence="4">3.1.1.31</ecNumber>
    </submittedName>
</protein>